<dbReference type="GO" id="GO:0043386">
    <property type="term" value="P:mycotoxin biosynthetic process"/>
    <property type="evidence" value="ECO:0007669"/>
    <property type="project" value="InterPro"/>
</dbReference>
<dbReference type="Gene3D" id="1.10.630.10">
    <property type="entry name" value="Cytochrome P450"/>
    <property type="match status" value="1"/>
</dbReference>
<dbReference type="InterPro" id="IPR050121">
    <property type="entry name" value="Cytochrome_P450_monoxygenase"/>
</dbReference>
<evidence type="ECO:0000256" key="10">
    <source>
        <dbReference type="SAM" id="Phobius"/>
    </source>
</evidence>
<dbReference type="InterPro" id="IPR002401">
    <property type="entry name" value="Cyt_P450_E_grp-I"/>
</dbReference>
<comment type="similarity">
    <text evidence="2">Belongs to the cytochrome P450 family.</text>
</comment>
<evidence type="ECO:0000256" key="2">
    <source>
        <dbReference type="ARBA" id="ARBA00010617"/>
    </source>
</evidence>
<feature type="transmembrane region" description="Helical" evidence="10">
    <location>
        <begin position="299"/>
        <end position="321"/>
    </location>
</feature>
<evidence type="ECO:0000256" key="1">
    <source>
        <dbReference type="ARBA" id="ARBA00001971"/>
    </source>
</evidence>
<keyword evidence="4" id="KW-0560">Oxidoreductase</keyword>
<sequence length="864" mass="98596">MAPQEPMYTPLDGGSYADRPKTSARMYISNSMKDILIVLLALSTAISSISAFNRRYVPTQENFGYPSGLHVQNYTWWSGYSSTSRTAQQSVDQLWEEIIPAHGIVAVDHSWASQKELPQSISLPDDPSKGVYVIDAYHQLHCLVRAPSNPPLISLTGMQKIVRKTFYELARGEKSTYPIGHSTHCFDNFRQYIQCTAGDTLLYSWGLNTTGDGQLRKCRDWSALSDWAGKHSACYRDGEPSSLLDHFGHCEVARTDGLKVRRLHCQEDREVDDETCKVENIFESRYPQILPEGFQHKMAVFELIASLVLVQIIYVVLWRLFFSPISHIPGPRLAALTSWYEFYYDVIKPGQFVWHIRDLHEIYGPIVRVTPWEIHIKDVTFLDEIYAPASRNREKYSFQTRTLKVPLSIGGTIPNDLHRRRREALNPFFNKKSVSNFESVLKEKVEKLVAVIAAHETTRTPVNLLDVYFAFANDFGHDNNLLDDEEKASTQRNNISRLLMGVKVNQHFPWLFDLLDRIPFPIAKNIMPPGALDMVAFTDSIREEVNQVLSDTDNLLKGERRSIFYELRDNPSLPPAEKSALRLEHEATLLVMAGTESTAKSIAIAHFHLLNNPQCMAKLRAELDTVPESASWSQLEQLPYLSGCIAEGNRLSFGVTARVCRIAPDETLQYKQYAIPPGTPVSQTTLVVHTDEKIFPDPWTFRPERWMGPEGLERKKYQMAFNKGARNCIGINLAHAEMFLALAAVARYDMTLFETDIRDVQFTHDFHVSYPARLDSKGVQAKVHGKKILSYDSSERKNTDRRPVRYFKRSCLGVSLCYLRGTCLHVNSGINFCFFQSRICFDCIVNNSGWFHMGYFSRLKLKES</sequence>
<evidence type="ECO:0000256" key="8">
    <source>
        <dbReference type="ARBA" id="ARBA00035112"/>
    </source>
</evidence>
<dbReference type="InterPro" id="IPR017972">
    <property type="entry name" value="Cyt_P450_CS"/>
</dbReference>
<dbReference type="InterPro" id="IPR036396">
    <property type="entry name" value="Cyt_P450_sf"/>
</dbReference>
<keyword evidence="10" id="KW-0812">Transmembrane</keyword>
<dbReference type="EMBL" id="VICG01000007">
    <property type="protein sequence ID" value="KAA8570251.1"/>
    <property type="molecule type" value="Genomic_DNA"/>
</dbReference>
<keyword evidence="6" id="KW-0843">Virulence</keyword>
<comment type="caution">
    <text evidence="11">The sequence shown here is derived from an EMBL/GenBank/DDBJ whole genome shotgun (WGS) entry which is preliminary data.</text>
</comment>
<keyword evidence="10" id="KW-1133">Transmembrane helix</keyword>
<reference evidence="11 12" key="1">
    <citation type="submission" date="2019-06" db="EMBL/GenBank/DDBJ databases">
        <title>Genome Sequence of the Brown Rot Fungal Pathogen Monilinia fructicola.</title>
        <authorList>
            <person name="De Miccolis Angelini R.M."/>
            <person name="Landi L."/>
            <person name="Abate D."/>
            <person name="Pollastro S."/>
            <person name="Romanazzi G."/>
            <person name="Faretra F."/>
        </authorList>
    </citation>
    <scope>NUCLEOTIDE SEQUENCE [LARGE SCALE GENOMIC DNA]</scope>
    <source>
        <strain evidence="11 12">Mfrc123</strain>
    </source>
</reference>
<evidence type="ECO:0000313" key="11">
    <source>
        <dbReference type="EMBL" id="KAA8570251.1"/>
    </source>
</evidence>
<keyword evidence="7" id="KW-0503">Monooxygenase</keyword>
<evidence type="ECO:0000256" key="5">
    <source>
        <dbReference type="ARBA" id="ARBA00023004"/>
    </source>
</evidence>
<dbReference type="PANTHER" id="PTHR24305:SF157">
    <property type="entry name" value="N-ACETYLTRYPTOPHAN 6-HYDROXYLASE IVOC-RELATED"/>
    <property type="match status" value="1"/>
</dbReference>
<feature type="binding site" description="axial binding residue" evidence="9">
    <location>
        <position position="728"/>
    </location>
    <ligand>
        <name>heme</name>
        <dbReference type="ChEBI" id="CHEBI:30413"/>
    </ligand>
    <ligandPart>
        <name>Fe</name>
        <dbReference type="ChEBI" id="CHEBI:18248"/>
    </ligandPart>
</feature>
<organism evidence="11 12">
    <name type="scientific">Monilinia fructicola</name>
    <name type="common">Brown rot fungus</name>
    <name type="synonym">Ciboria fructicola</name>
    <dbReference type="NCBI Taxonomy" id="38448"/>
    <lineage>
        <taxon>Eukaryota</taxon>
        <taxon>Fungi</taxon>
        <taxon>Dikarya</taxon>
        <taxon>Ascomycota</taxon>
        <taxon>Pezizomycotina</taxon>
        <taxon>Leotiomycetes</taxon>
        <taxon>Helotiales</taxon>
        <taxon>Sclerotiniaceae</taxon>
        <taxon>Monilinia</taxon>
    </lineage>
</organism>
<evidence type="ECO:0000256" key="4">
    <source>
        <dbReference type="ARBA" id="ARBA00023002"/>
    </source>
</evidence>
<evidence type="ECO:0008006" key="13">
    <source>
        <dbReference type="Google" id="ProtNLM"/>
    </source>
</evidence>
<dbReference type="Proteomes" id="UP000322873">
    <property type="component" value="Unassembled WGS sequence"/>
</dbReference>
<protein>
    <recommendedName>
        <fullName evidence="13">Cytochrome P450</fullName>
    </recommendedName>
</protein>
<dbReference type="Pfam" id="PF11807">
    <property type="entry name" value="UstYa"/>
    <property type="match status" value="1"/>
</dbReference>
<dbReference type="SUPFAM" id="SSF48264">
    <property type="entry name" value="Cytochrome P450"/>
    <property type="match status" value="1"/>
</dbReference>
<dbReference type="Pfam" id="PF00067">
    <property type="entry name" value="p450"/>
    <property type="match status" value="1"/>
</dbReference>
<dbReference type="PRINTS" id="PR00463">
    <property type="entry name" value="EP450I"/>
</dbReference>
<evidence type="ECO:0000256" key="6">
    <source>
        <dbReference type="ARBA" id="ARBA00023026"/>
    </source>
</evidence>
<dbReference type="GO" id="GO:0005506">
    <property type="term" value="F:iron ion binding"/>
    <property type="evidence" value="ECO:0007669"/>
    <property type="project" value="InterPro"/>
</dbReference>
<evidence type="ECO:0000256" key="3">
    <source>
        <dbReference type="ARBA" id="ARBA00022723"/>
    </source>
</evidence>
<dbReference type="VEuPathDB" id="FungiDB:MFRU_026g00150"/>
<evidence type="ECO:0000256" key="7">
    <source>
        <dbReference type="ARBA" id="ARBA00023033"/>
    </source>
</evidence>
<gene>
    <name evidence="11" type="ORF">EYC84_002564</name>
</gene>
<feature type="transmembrane region" description="Helical" evidence="10">
    <location>
        <begin position="35"/>
        <end position="52"/>
    </location>
</feature>
<dbReference type="VEuPathDB" id="FungiDB:MFRU_005g03500"/>
<keyword evidence="9" id="KW-0349">Heme</keyword>
<dbReference type="PROSITE" id="PS00086">
    <property type="entry name" value="CYTOCHROME_P450"/>
    <property type="match status" value="1"/>
</dbReference>
<dbReference type="GO" id="GO:0004497">
    <property type="term" value="F:monooxygenase activity"/>
    <property type="evidence" value="ECO:0007669"/>
    <property type="project" value="UniProtKB-KW"/>
</dbReference>
<dbReference type="InterPro" id="IPR021765">
    <property type="entry name" value="UstYa-like"/>
</dbReference>
<accession>A0A5M9JLW2</accession>
<keyword evidence="3 9" id="KW-0479">Metal-binding</keyword>
<comment type="similarity">
    <text evidence="8">Belongs to the ustYa family.</text>
</comment>
<comment type="cofactor">
    <cofactor evidence="1 9">
        <name>heme</name>
        <dbReference type="ChEBI" id="CHEBI:30413"/>
    </cofactor>
</comment>
<keyword evidence="5 9" id="KW-0408">Iron</keyword>
<dbReference type="AlphaFoldDB" id="A0A5M9JLW2"/>
<dbReference type="GO" id="GO:0016705">
    <property type="term" value="F:oxidoreductase activity, acting on paired donors, with incorporation or reduction of molecular oxygen"/>
    <property type="evidence" value="ECO:0007669"/>
    <property type="project" value="InterPro"/>
</dbReference>
<keyword evidence="12" id="KW-1185">Reference proteome</keyword>
<dbReference type="GO" id="GO:0020037">
    <property type="term" value="F:heme binding"/>
    <property type="evidence" value="ECO:0007669"/>
    <property type="project" value="InterPro"/>
</dbReference>
<evidence type="ECO:0000256" key="9">
    <source>
        <dbReference type="PIRSR" id="PIRSR602401-1"/>
    </source>
</evidence>
<keyword evidence="10" id="KW-0472">Membrane</keyword>
<proteinExistence type="inferred from homology"/>
<dbReference type="PANTHER" id="PTHR24305">
    <property type="entry name" value="CYTOCHROME P450"/>
    <property type="match status" value="1"/>
</dbReference>
<name>A0A5M9JLW2_MONFR</name>
<dbReference type="InterPro" id="IPR001128">
    <property type="entry name" value="Cyt_P450"/>
</dbReference>
<evidence type="ECO:0000313" key="12">
    <source>
        <dbReference type="Proteomes" id="UP000322873"/>
    </source>
</evidence>
<dbReference type="CDD" id="cd11062">
    <property type="entry name" value="CYP58-like"/>
    <property type="match status" value="1"/>
</dbReference>